<evidence type="ECO:0000313" key="1">
    <source>
        <dbReference type="EMBL" id="KKK55816.1"/>
    </source>
</evidence>
<accession>A0A0F8Z6S1</accession>
<comment type="caution">
    <text evidence="1">The sequence shown here is derived from an EMBL/GenBank/DDBJ whole genome shotgun (WGS) entry which is preliminary data.</text>
</comment>
<feature type="non-terminal residue" evidence="1">
    <location>
        <position position="45"/>
    </location>
</feature>
<dbReference type="AlphaFoldDB" id="A0A0F8Z6S1"/>
<sequence>MTFGAIGDFSNYWIADALTDNATLTSNTSISLDTIAACEVGIALY</sequence>
<organism evidence="1">
    <name type="scientific">marine sediment metagenome</name>
    <dbReference type="NCBI Taxonomy" id="412755"/>
    <lineage>
        <taxon>unclassified sequences</taxon>
        <taxon>metagenomes</taxon>
        <taxon>ecological metagenomes</taxon>
    </lineage>
</organism>
<name>A0A0F8Z6S1_9ZZZZ</name>
<gene>
    <name evidence="1" type="ORF">LCGC14_3070750</name>
</gene>
<proteinExistence type="predicted"/>
<protein>
    <submittedName>
        <fullName evidence="1">Uncharacterized protein</fullName>
    </submittedName>
</protein>
<reference evidence="1" key="1">
    <citation type="journal article" date="2015" name="Nature">
        <title>Complex archaea that bridge the gap between prokaryotes and eukaryotes.</title>
        <authorList>
            <person name="Spang A."/>
            <person name="Saw J.H."/>
            <person name="Jorgensen S.L."/>
            <person name="Zaremba-Niedzwiedzka K."/>
            <person name="Martijn J."/>
            <person name="Lind A.E."/>
            <person name="van Eijk R."/>
            <person name="Schleper C."/>
            <person name="Guy L."/>
            <person name="Ettema T.J."/>
        </authorList>
    </citation>
    <scope>NUCLEOTIDE SEQUENCE</scope>
</reference>
<dbReference type="EMBL" id="LAZR01065309">
    <property type="protein sequence ID" value="KKK55816.1"/>
    <property type="molecule type" value="Genomic_DNA"/>
</dbReference>